<keyword evidence="6" id="KW-0418">Kinase</keyword>
<dbReference type="PANTHER" id="PTHR43065:SF10">
    <property type="entry name" value="PEROXIDE STRESS-ACTIVATED HISTIDINE KINASE MAK3"/>
    <property type="match status" value="1"/>
</dbReference>
<dbReference type="SUPFAM" id="SSF47384">
    <property type="entry name" value="Homodimeric domain of signal transducing histidine kinase"/>
    <property type="match status" value="1"/>
</dbReference>
<dbReference type="InterPro" id="IPR004358">
    <property type="entry name" value="Sig_transdc_His_kin-like_C"/>
</dbReference>
<dbReference type="InterPro" id="IPR017944">
    <property type="entry name" value="KaiA/RbsU_helical_domain_sf"/>
</dbReference>
<evidence type="ECO:0000256" key="6">
    <source>
        <dbReference type="ARBA" id="ARBA00022777"/>
    </source>
</evidence>
<evidence type="ECO:0000259" key="9">
    <source>
        <dbReference type="PROSITE" id="PS50109"/>
    </source>
</evidence>
<reference evidence="10" key="1">
    <citation type="submission" date="2019-12" db="EMBL/GenBank/DDBJ databases">
        <authorList>
            <person name="Cremers G."/>
        </authorList>
    </citation>
    <scope>NUCLEOTIDE SEQUENCE</scope>
    <source>
        <strain evidence="10">Mbul1</strain>
    </source>
</reference>
<evidence type="ECO:0000313" key="10">
    <source>
        <dbReference type="EMBL" id="CAA2102042.1"/>
    </source>
</evidence>
<dbReference type="Pfam" id="PF02518">
    <property type="entry name" value="HATPase_c"/>
    <property type="match status" value="1"/>
</dbReference>
<gene>
    <name evidence="10" type="primary">virA</name>
    <name evidence="10" type="ORF">MBUL_01484</name>
</gene>
<dbReference type="GO" id="GO:0005524">
    <property type="term" value="F:ATP binding"/>
    <property type="evidence" value="ECO:0007669"/>
    <property type="project" value="UniProtKB-KW"/>
</dbReference>
<dbReference type="GO" id="GO:0000155">
    <property type="term" value="F:phosphorelay sensor kinase activity"/>
    <property type="evidence" value="ECO:0007669"/>
    <property type="project" value="InterPro"/>
</dbReference>
<protein>
    <recommendedName>
        <fullName evidence="2">histidine kinase</fullName>
        <ecNumber evidence="2">2.7.13.3</ecNumber>
    </recommendedName>
</protein>
<dbReference type="InterPro" id="IPR036890">
    <property type="entry name" value="HATPase_C_sf"/>
</dbReference>
<dbReference type="InterPro" id="IPR005467">
    <property type="entry name" value="His_kinase_dom"/>
</dbReference>
<dbReference type="PROSITE" id="PS50109">
    <property type="entry name" value="HIS_KIN"/>
    <property type="match status" value="1"/>
</dbReference>
<evidence type="ECO:0000256" key="2">
    <source>
        <dbReference type="ARBA" id="ARBA00012438"/>
    </source>
</evidence>
<dbReference type="Gene3D" id="1.10.1240.30">
    <property type="entry name" value="KaiA/RbsU domain"/>
    <property type="match status" value="1"/>
</dbReference>
<evidence type="ECO:0000256" key="8">
    <source>
        <dbReference type="ARBA" id="ARBA00023012"/>
    </source>
</evidence>
<evidence type="ECO:0000256" key="4">
    <source>
        <dbReference type="ARBA" id="ARBA00022679"/>
    </source>
</evidence>
<proteinExistence type="predicted"/>
<dbReference type="PRINTS" id="PR00344">
    <property type="entry name" value="BCTRLSENSOR"/>
</dbReference>
<feature type="domain" description="Histidine kinase" evidence="9">
    <location>
        <begin position="120"/>
        <end position="338"/>
    </location>
</feature>
<keyword evidence="3" id="KW-0597">Phosphoprotein</keyword>
<keyword evidence="8" id="KW-0902">Two-component regulatory system</keyword>
<dbReference type="AlphaFoldDB" id="A0A679IPX1"/>
<evidence type="ECO:0000256" key="3">
    <source>
        <dbReference type="ARBA" id="ARBA00022553"/>
    </source>
</evidence>
<dbReference type="PANTHER" id="PTHR43065">
    <property type="entry name" value="SENSOR HISTIDINE KINASE"/>
    <property type="match status" value="1"/>
</dbReference>
<dbReference type="Gene3D" id="3.30.565.10">
    <property type="entry name" value="Histidine kinase-like ATPase, C-terminal domain"/>
    <property type="match status" value="1"/>
</dbReference>
<accession>A0A679IPX1</accession>
<dbReference type="EMBL" id="LR743504">
    <property type="protein sequence ID" value="CAA2102042.1"/>
    <property type="molecule type" value="Genomic_DNA"/>
</dbReference>
<dbReference type="SMART" id="SM00388">
    <property type="entry name" value="HisKA"/>
    <property type="match status" value="1"/>
</dbReference>
<sequence length="346" mass="37415">MKALLQRYTTGMASHVATCAEASLLDIEELGRHAITEDFALDEIAGLHEGAALALADQGVPINEPEIIRRMSACLSALMISSTIAYRTKIDLLERQRQQERDRTERDRQRLETLGQLMASVAHELNNLLQPVCGMTEIMLLDLAKKPPERADIEVVESCAKQAVTVIQGILSYVRRETIAPQSLAFGAAVTTACDFIQPALRQPLDVAIRDHESRVLALPGELTQILLNLVQNSLQAGATQISVEVDRIYRDRPDAAGVLGGQRPWMRLAVMDNGHGMSADVVAHAADPYFTTKASGKGTGLGLAIVKGIILDWSATMQITSQPGHGTTVSIELPISSGRPFPAAV</sequence>
<comment type="catalytic activity">
    <reaction evidence="1">
        <text>ATP + protein L-histidine = ADP + protein N-phospho-L-histidine.</text>
        <dbReference type="EC" id="2.7.13.3"/>
    </reaction>
</comment>
<keyword evidence="7" id="KW-0067">ATP-binding</keyword>
<evidence type="ECO:0000256" key="1">
    <source>
        <dbReference type="ARBA" id="ARBA00000085"/>
    </source>
</evidence>
<keyword evidence="4 10" id="KW-0808">Transferase</keyword>
<dbReference type="SMART" id="SM00387">
    <property type="entry name" value="HATPase_c"/>
    <property type="match status" value="1"/>
</dbReference>
<dbReference type="CDD" id="cd00082">
    <property type="entry name" value="HisKA"/>
    <property type="match status" value="1"/>
</dbReference>
<name>A0A679IPX1_9HYPH</name>
<dbReference type="Gene3D" id="1.10.287.130">
    <property type="match status" value="1"/>
</dbReference>
<dbReference type="SUPFAM" id="SSF55874">
    <property type="entry name" value="ATPase domain of HSP90 chaperone/DNA topoisomerase II/histidine kinase"/>
    <property type="match status" value="1"/>
</dbReference>
<keyword evidence="5" id="KW-0547">Nucleotide-binding</keyword>
<dbReference type="Pfam" id="PF00512">
    <property type="entry name" value="HisKA"/>
    <property type="match status" value="1"/>
</dbReference>
<dbReference type="InterPro" id="IPR003661">
    <property type="entry name" value="HisK_dim/P_dom"/>
</dbReference>
<dbReference type="EC" id="2.7.13.3" evidence="2"/>
<evidence type="ECO:0000256" key="7">
    <source>
        <dbReference type="ARBA" id="ARBA00022840"/>
    </source>
</evidence>
<organism evidence="10">
    <name type="scientific">Methylobacterium bullatum</name>
    <dbReference type="NCBI Taxonomy" id="570505"/>
    <lineage>
        <taxon>Bacteria</taxon>
        <taxon>Pseudomonadati</taxon>
        <taxon>Pseudomonadota</taxon>
        <taxon>Alphaproteobacteria</taxon>
        <taxon>Hyphomicrobiales</taxon>
        <taxon>Methylobacteriaceae</taxon>
        <taxon>Methylobacterium</taxon>
    </lineage>
</organism>
<dbReference type="InterPro" id="IPR003594">
    <property type="entry name" value="HATPase_dom"/>
</dbReference>
<dbReference type="InterPro" id="IPR036097">
    <property type="entry name" value="HisK_dim/P_sf"/>
</dbReference>
<evidence type="ECO:0000256" key="5">
    <source>
        <dbReference type="ARBA" id="ARBA00022741"/>
    </source>
</evidence>